<feature type="binding site" evidence="7">
    <location>
        <position position="122"/>
    </location>
    <ligand>
        <name>5-amino-6-(D-ribitylamino)uracil</name>
        <dbReference type="ChEBI" id="CHEBI:15934"/>
    </ligand>
</feature>
<dbReference type="GO" id="GO:0009231">
    <property type="term" value="P:riboflavin biosynthetic process"/>
    <property type="evidence" value="ECO:0007669"/>
    <property type="project" value="UniProtKB-UniRule"/>
</dbReference>
<comment type="catalytic activity">
    <reaction evidence="6 7">
        <text>(2S)-2-hydroxy-3-oxobutyl phosphate + 5-amino-6-(D-ribitylamino)uracil = 6,7-dimethyl-8-(1-D-ribityl)lumazine + phosphate + 2 H2O + H(+)</text>
        <dbReference type="Rhea" id="RHEA:26152"/>
        <dbReference type="ChEBI" id="CHEBI:15377"/>
        <dbReference type="ChEBI" id="CHEBI:15378"/>
        <dbReference type="ChEBI" id="CHEBI:15934"/>
        <dbReference type="ChEBI" id="CHEBI:43474"/>
        <dbReference type="ChEBI" id="CHEBI:58201"/>
        <dbReference type="ChEBI" id="CHEBI:58830"/>
        <dbReference type="EC" id="2.5.1.78"/>
    </reaction>
</comment>
<dbReference type="Pfam" id="PF00885">
    <property type="entry name" value="DMRL_synthase"/>
    <property type="match status" value="1"/>
</dbReference>
<feature type="binding site" evidence="7">
    <location>
        <position position="31"/>
    </location>
    <ligand>
        <name>5-amino-6-(D-ribitylamino)uracil</name>
        <dbReference type="ChEBI" id="CHEBI:15934"/>
    </ligand>
</feature>
<dbReference type="EMBL" id="CP043329">
    <property type="protein sequence ID" value="QEK51983.1"/>
    <property type="molecule type" value="Genomic_DNA"/>
</dbReference>
<evidence type="ECO:0000256" key="3">
    <source>
        <dbReference type="ARBA" id="ARBA00012664"/>
    </source>
</evidence>
<evidence type="ECO:0000256" key="2">
    <source>
        <dbReference type="ARBA" id="ARBA00007424"/>
    </source>
</evidence>
<dbReference type="CDD" id="cd09209">
    <property type="entry name" value="Lumazine_synthase-I"/>
    <property type="match status" value="1"/>
</dbReference>
<dbReference type="EC" id="2.5.1.78" evidence="3 7"/>
<dbReference type="InterPro" id="IPR036467">
    <property type="entry name" value="LS/RS_sf"/>
</dbReference>
<gene>
    <name evidence="7" type="primary">ribH</name>
    <name evidence="8" type="ORF">FYC62_10210</name>
</gene>
<keyword evidence="4 7" id="KW-0686">Riboflavin biosynthesis</keyword>
<dbReference type="PANTHER" id="PTHR21058:SF0">
    <property type="entry name" value="6,7-DIMETHYL-8-RIBITYLLUMAZINE SYNTHASE"/>
    <property type="match status" value="1"/>
</dbReference>
<feature type="binding site" evidence="7">
    <location>
        <begin position="65"/>
        <end position="67"/>
    </location>
    <ligand>
        <name>5-amino-6-(D-ribitylamino)uracil</name>
        <dbReference type="ChEBI" id="CHEBI:15934"/>
    </ligand>
</feature>
<feature type="active site" description="Proton donor" evidence="7">
    <location>
        <position position="97"/>
    </location>
</feature>
<protein>
    <recommendedName>
        <fullName evidence="3 7">6,7-dimethyl-8-ribityllumazine synthase</fullName>
        <shortName evidence="7">DMRL synthase</shortName>
        <shortName evidence="7">LS</shortName>
        <shortName evidence="7">Lumazine synthase</shortName>
        <ecNumber evidence="3 7">2.5.1.78</ecNumber>
    </recommendedName>
</protein>
<organism evidence="8 9">
    <name type="scientific">Pedobacter aquae</name>
    <dbReference type="NCBI Taxonomy" id="2605747"/>
    <lineage>
        <taxon>Bacteria</taxon>
        <taxon>Pseudomonadati</taxon>
        <taxon>Bacteroidota</taxon>
        <taxon>Sphingobacteriia</taxon>
        <taxon>Sphingobacteriales</taxon>
        <taxon>Sphingobacteriaceae</taxon>
        <taxon>Pedobacter</taxon>
    </lineage>
</organism>
<evidence type="ECO:0000256" key="6">
    <source>
        <dbReference type="ARBA" id="ARBA00048785"/>
    </source>
</evidence>
<evidence type="ECO:0000256" key="7">
    <source>
        <dbReference type="HAMAP-Rule" id="MF_00178"/>
    </source>
</evidence>
<dbReference type="InterPro" id="IPR002180">
    <property type="entry name" value="LS/RS"/>
</dbReference>
<dbReference type="NCBIfam" id="TIGR00114">
    <property type="entry name" value="lumazine-synth"/>
    <property type="match status" value="1"/>
</dbReference>
<dbReference type="GO" id="GO:0000906">
    <property type="term" value="F:6,7-dimethyl-8-ribityllumazine synthase activity"/>
    <property type="evidence" value="ECO:0007669"/>
    <property type="project" value="UniProtKB-UniRule"/>
</dbReference>
<feature type="binding site" evidence="7">
    <location>
        <position position="136"/>
    </location>
    <ligand>
        <name>(2S)-2-hydroxy-3-oxobutyl phosphate</name>
        <dbReference type="ChEBI" id="CHEBI:58830"/>
    </ligand>
</feature>
<dbReference type="RefSeq" id="WP_039452108.1">
    <property type="nucleotide sequence ID" value="NZ_CP043329.1"/>
</dbReference>
<dbReference type="PANTHER" id="PTHR21058">
    <property type="entry name" value="6,7-DIMETHYL-8-RIBITYLLUMAZINE SYNTHASE DMRL SYNTHASE LUMAZINE SYNTHASE"/>
    <property type="match status" value="1"/>
</dbReference>
<feature type="binding site" evidence="7">
    <location>
        <begin position="94"/>
        <end position="95"/>
    </location>
    <ligand>
        <name>(2S)-2-hydroxy-3-oxobutyl phosphate</name>
        <dbReference type="ChEBI" id="CHEBI:58830"/>
    </ligand>
</feature>
<comment type="pathway">
    <text evidence="1 7">Cofactor biosynthesis; riboflavin biosynthesis; riboflavin from 2-hydroxy-3-oxobutyl phosphate and 5-amino-6-(D-ribitylamino)uracil: step 1/2.</text>
</comment>
<feature type="binding site" evidence="7">
    <location>
        <begin position="89"/>
        <end position="91"/>
    </location>
    <ligand>
        <name>5-amino-6-(D-ribitylamino)uracil</name>
        <dbReference type="ChEBI" id="CHEBI:15934"/>
    </ligand>
</feature>
<evidence type="ECO:0000313" key="9">
    <source>
        <dbReference type="Proteomes" id="UP000323653"/>
    </source>
</evidence>
<dbReference type="KEGG" id="pej:FYC62_10210"/>
<evidence type="ECO:0000256" key="1">
    <source>
        <dbReference type="ARBA" id="ARBA00004917"/>
    </source>
</evidence>
<evidence type="ECO:0000313" key="8">
    <source>
        <dbReference type="EMBL" id="QEK51983.1"/>
    </source>
</evidence>
<dbReference type="GO" id="GO:0005829">
    <property type="term" value="C:cytosol"/>
    <property type="evidence" value="ECO:0007669"/>
    <property type="project" value="TreeGrafter"/>
</dbReference>
<proteinExistence type="inferred from homology"/>
<dbReference type="InterPro" id="IPR034964">
    <property type="entry name" value="LS"/>
</dbReference>
<comment type="similarity">
    <text evidence="2 7">Belongs to the DMRL synthase family.</text>
</comment>
<comment type="function">
    <text evidence="7">Catalyzes the formation of 6,7-dimethyl-8-ribityllumazine by condensation of 5-amino-6-(D-ribitylamino)uracil with 3,4-dihydroxy-2-butanone 4-phosphate. This is the penultimate step in the biosynthesis of riboflavin.</text>
</comment>
<dbReference type="GO" id="GO:0009349">
    <property type="term" value="C:riboflavin synthase complex"/>
    <property type="evidence" value="ECO:0007669"/>
    <property type="project" value="UniProtKB-UniRule"/>
</dbReference>
<sequence>MASNLKNLSDFSHTTVPSAKPFRFGIVVAAWNAEVTGNLYRGAYDSLLKHGAEEENIISVEVAGSYELIAGADILLSKQQLDAVICLGCVIQGETRHFDFICNAVANGIAQVGIKHTKPVIFGVLTTDNQEQALDRAGGKHGNKGDEAAITAIKIADMSNSLK</sequence>
<reference evidence="8 9" key="1">
    <citation type="submission" date="2019-08" db="EMBL/GenBank/DDBJ databases">
        <title>Pedobacter sp. nov., isolated from Han river, South Korea.</title>
        <authorList>
            <person name="Lee D.-H."/>
            <person name="Kim Y.-S."/>
            <person name="Hwang E.-M."/>
            <person name="Le Tran T.C."/>
            <person name="Cha C.-J."/>
        </authorList>
    </citation>
    <scope>NUCLEOTIDE SEQUENCE [LARGE SCALE GENOMIC DNA]</scope>
    <source>
        <strain evidence="8 9">CJ43</strain>
    </source>
</reference>
<dbReference type="Gene3D" id="3.40.50.960">
    <property type="entry name" value="Lumazine/riboflavin synthase"/>
    <property type="match status" value="1"/>
</dbReference>
<evidence type="ECO:0000256" key="4">
    <source>
        <dbReference type="ARBA" id="ARBA00022619"/>
    </source>
</evidence>
<dbReference type="Proteomes" id="UP000323653">
    <property type="component" value="Chromosome"/>
</dbReference>
<dbReference type="AlphaFoldDB" id="A0A5C0VJP5"/>
<accession>A0A5C0VJP5</accession>
<keyword evidence="5 7" id="KW-0808">Transferase</keyword>
<keyword evidence="9" id="KW-1185">Reference proteome</keyword>
<dbReference type="HAMAP" id="MF_00178">
    <property type="entry name" value="Lumazine_synth"/>
    <property type="match status" value="1"/>
</dbReference>
<evidence type="ECO:0000256" key="5">
    <source>
        <dbReference type="ARBA" id="ARBA00022679"/>
    </source>
</evidence>
<dbReference type="UniPathway" id="UPA00275">
    <property type="reaction ID" value="UER00404"/>
</dbReference>
<dbReference type="SUPFAM" id="SSF52121">
    <property type="entry name" value="Lumazine synthase"/>
    <property type="match status" value="1"/>
</dbReference>
<name>A0A5C0VJP5_9SPHI</name>